<dbReference type="EMBL" id="JBBWWQ010000017">
    <property type="protein sequence ID" value="KAK8924052.1"/>
    <property type="molecule type" value="Genomic_DNA"/>
</dbReference>
<keyword evidence="4" id="KW-1185">Reference proteome</keyword>
<dbReference type="Proteomes" id="UP001418222">
    <property type="component" value="Unassembled WGS sequence"/>
</dbReference>
<dbReference type="Pfam" id="PF07839">
    <property type="entry name" value="CaM_binding"/>
    <property type="match status" value="1"/>
</dbReference>
<proteinExistence type="predicted"/>
<sequence length="645" mass="71483">MDKYNARKDVVSGARMNNVSKGRDKTKCDSPMLLSISYGNIRSRYLTETTGSCHDLCKYGKKHESERGGKHLTFRRFIANSIASEDVHIIVKDLNVADGKKKSVIMTTISDTCEVAEQNIEPKKLEISDMMTLSSKHEDNICYSQSILSEDLDQHTGSLAKEIGLADNSNIVFEPHLPSHKNAEPVKEILAQAMDDVNDQPQISPIGEAVNKTNVGTNAGLRALLLEDEKFEISPQVIHSEPVDEEINHVKFSNSFRNKEHVNKPKASVVPKITPSKSIVLKQKKSSGSTEAKSGGHTSFFKEKVLSNLKDSTTCETLKAFKLKNTVACKLQSSNQNDFFSPKKTNGSAKTAASLTARFQMNALRSLNDPTNPGRQSISDVGEMKSLKSWRAAISSRALAHSAAVSLKARKSNYIKHATPKKTMICKVDYGDIHEKKLEVFKPKSEGKNLEPNQESFSKESVGHAFESVVNEVHKHSLSGTILRKHQCSFSKEGEKRRPRKPQVVPPANGSSSPYKLNFKRGKVIELRAAESVGPRRLRFRRGRDLGENPSGEVMKIFRRKRNIGDSNDFKSESHDFLLKKANTESKGVKLKHQSLQGNKKIPALSNHAIEERASELVKANGMVKALVGAFESVIFLQESKPASV</sequence>
<reference evidence="3 4" key="1">
    <citation type="journal article" date="2022" name="Nat. Plants">
        <title>Genomes of leafy and leafless Platanthera orchids illuminate the evolution of mycoheterotrophy.</title>
        <authorList>
            <person name="Li M.H."/>
            <person name="Liu K.W."/>
            <person name="Li Z."/>
            <person name="Lu H.C."/>
            <person name="Ye Q.L."/>
            <person name="Zhang D."/>
            <person name="Wang J.Y."/>
            <person name="Li Y.F."/>
            <person name="Zhong Z.M."/>
            <person name="Liu X."/>
            <person name="Yu X."/>
            <person name="Liu D.K."/>
            <person name="Tu X.D."/>
            <person name="Liu B."/>
            <person name="Hao Y."/>
            <person name="Liao X.Y."/>
            <person name="Jiang Y.T."/>
            <person name="Sun W.H."/>
            <person name="Chen J."/>
            <person name="Chen Y.Q."/>
            <person name="Ai Y."/>
            <person name="Zhai J.W."/>
            <person name="Wu S.S."/>
            <person name="Zhou Z."/>
            <person name="Hsiao Y.Y."/>
            <person name="Wu W.L."/>
            <person name="Chen Y.Y."/>
            <person name="Lin Y.F."/>
            <person name="Hsu J.L."/>
            <person name="Li C.Y."/>
            <person name="Wang Z.W."/>
            <person name="Zhao X."/>
            <person name="Zhong W.Y."/>
            <person name="Ma X.K."/>
            <person name="Ma L."/>
            <person name="Huang J."/>
            <person name="Chen G.Z."/>
            <person name="Huang M.Z."/>
            <person name="Huang L."/>
            <person name="Peng D.H."/>
            <person name="Luo Y.B."/>
            <person name="Zou S.Q."/>
            <person name="Chen S.P."/>
            <person name="Lan S."/>
            <person name="Tsai W.C."/>
            <person name="Van de Peer Y."/>
            <person name="Liu Z.J."/>
        </authorList>
    </citation>
    <scope>NUCLEOTIDE SEQUENCE [LARGE SCALE GENOMIC DNA]</scope>
    <source>
        <strain evidence="3">Lor287</strain>
    </source>
</reference>
<dbReference type="InterPro" id="IPR012417">
    <property type="entry name" value="CaM-bd_dom_pln"/>
</dbReference>
<comment type="caution">
    <text evidence="3">The sequence shown here is derived from an EMBL/GenBank/DDBJ whole genome shotgun (WGS) entry which is preliminary data.</text>
</comment>
<organism evidence="3 4">
    <name type="scientific">Platanthera zijinensis</name>
    <dbReference type="NCBI Taxonomy" id="2320716"/>
    <lineage>
        <taxon>Eukaryota</taxon>
        <taxon>Viridiplantae</taxon>
        <taxon>Streptophyta</taxon>
        <taxon>Embryophyta</taxon>
        <taxon>Tracheophyta</taxon>
        <taxon>Spermatophyta</taxon>
        <taxon>Magnoliopsida</taxon>
        <taxon>Liliopsida</taxon>
        <taxon>Asparagales</taxon>
        <taxon>Orchidaceae</taxon>
        <taxon>Orchidoideae</taxon>
        <taxon>Orchideae</taxon>
        <taxon>Orchidinae</taxon>
        <taxon>Platanthera</taxon>
    </lineage>
</organism>
<evidence type="ECO:0000313" key="3">
    <source>
        <dbReference type="EMBL" id="KAK8924052.1"/>
    </source>
</evidence>
<dbReference type="GO" id="GO:0005516">
    <property type="term" value="F:calmodulin binding"/>
    <property type="evidence" value="ECO:0007669"/>
    <property type="project" value="InterPro"/>
</dbReference>
<name>A0AAP0FY30_9ASPA</name>
<feature type="domain" description="Calmodulin-binding" evidence="2">
    <location>
        <begin position="513"/>
        <end position="636"/>
    </location>
</feature>
<gene>
    <name evidence="3" type="ORF">KSP39_PZI019800</name>
</gene>
<dbReference type="AlphaFoldDB" id="A0AAP0FY30"/>
<feature type="region of interest" description="Disordered" evidence="1">
    <location>
        <begin position="488"/>
        <end position="516"/>
    </location>
</feature>
<protein>
    <recommendedName>
        <fullName evidence="2">Calmodulin-binding domain-containing protein</fullName>
    </recommendedName>
</protein>
<dbReference type="PANTHER" id="PTHR33349:SF41">
    <property type="entry name" value="EMB|CAB62594.1"/>
    <property type="match status" value="1"/>
</dbReference>
<dbReference type="PANTHER" id="PTHR33349">
    <property type="entry name" value="EMB|CAB62594.1"/>
    <property type="match status" value="1"/>
</dbReference>
<evidence type="ECO:0000313" key="4">
    <source>
        <dbReference type="Proteomes" id="UP001418222"/>
    </source>
</evidence>
<evidence type="ECO:0000259" key="2">
    <source>
        <dbReference type="SMART" id="SM01054"/>
    </source>
</evidence>
<accession>A0AAP0FY30</accession>
<evidence type="ECO:0000256" key="1">
    <source>
        <dbReference type="SAM" id="MobiDB-lite"/>
    </source>
</evidence>
<dbReference type="SMART" id="SM01054">
    <property type="entry name" value="CaM_binding"/>
    <property type="match status" value="1"/>
</dbReference>